<evidence type="ECO:0008006" key="2">
    <source>
        <dbReference type="Google" id="ProtNLM"/>
    </source>
</evidence>
<dbReference type="Gene3D" id="3.20.20.370">
    <property type="entry name" value="Glycoside hydrolase/deacetylase"/>
    <property type="match status" value="1"/>
</dbReference>
<dbReference type="HAMAP" id="MF_00691">
    <property type="entry name" value="PxpA"/>
    <property type="match status" value="1"/>
</dbReference>
<evidence type="ECO:0000313" key="1">
    <source>
        <dbReference type="EMBL" id="KKO06555.1"/>
    </source>
</evidence>
<sequence length="249" mass="27199">MMKKPLLNCDMGESFGAWNMGLDEQVMPFVDCANIACGFHASDPVVMRRTVDLARQHDVRIGAHPSYPDLAGFGRRSMDCTLQEVENMLLYQIGALDGICAAEGVRVSYVKPHGALYNDMMRRPELLRAVMQAVSRYDPSLPLMLLARRDNSEALAIADEFGLSLMFEAFADRAYDPQGYLLGRAVPGAVHHDADLILTQALTLARAEPLTASDGSELRLHADTLCVHGDNPESVAVVRQIASALAELA</sequence>
<dbReference type="NCBIfam" id="NF003814">
    <property type="entry name" value="PRK05406.1-3"/>
    <property type="match status" value="1"/>
</dbReference>
<dbReference type="Pfam" id="PF03746">
    <property type="entry name" value="LamB_YcsF"/>
    <property type="match status" value="1"/>
</dbReference>
<protein>
    <recommendedName>
        <fullName evidence="2">LamB/YcsF family protein</fullName>
    </recommendedName>
</protein>
<gene>
    <name evidence="1" type="ORF">LCGC14_0063630</name>
</gene>
<dbReference type="SUPFAM" id="SSF88713">
    <property type="entry name" value="Glycoside hydrolase/deacetylase"/>
    <property type="match status" value="1"/>
</dbReference>
<organism evidence="1">
    <name type="scientific">marine sediment metagenome</name>
    <dbReference type="NCBI Taxonomy" id="412755"/>
    <lineage>
        <taxon>unclassified sequences</taxon>
        <taxon>metagenomes</taxon>
        <taxon>ecological metagenomes</taxon>
    </lineage>
</organism>
<dbReference type="NCBIfam" id="NF003816">
    <property type="entry name" value="PRK05406.1-5"/>
    <property type="match status" value="1"/>
</dbReference>
<dbReference type="EMBL" id="LAZR01000015">
    <property type="protein sequence ID" value="KKO06555.1"/>
    <property type="molecule type" value="Genomic_DNA"/>
</dbReference>
<dbReference type="PANTHER" id="PTHR30292:SF0">
    <property type="entry name" value="5-OXOPROLINASE SUBUNIT A"/>
    <property type="match status" value="1"/>
</dbReference>
<accession>A0A0F9VR65</accession>
<reference evidence="1" key="1">
    <citation type="journal article" date="2015" name="Nature">
        <title>Complex archaea that bridge the gap between prokaryotes and eukaryotes.</title>
        <authorList>
            <person name="Spang A."/>
            <person name="Saw J.H."/>
            <person name="Jorgensen S.L."/>
            <person name="Zaremba-Niedzwiedzka K."/>
            <person name="Martijn J."/>
            <person name="Lind A.E."/>
            <person name="van Eijk R."/>
            <person name="Schleper C."/>
            <person name="Guy L."/>
            <person name="Ettema T.J."/>
        </authorList>
    </citation>
    <scope>NUCLEOTIDE SEQUENCE</scope>
</reference>
<dbReference type="PANTHER" id="PTHR30292">
    <property type="entry name" value="UNCHARACTERIZED PROTEIN YBGL-RELATED"/>
    <property type="match status" value="1"/>
</dbReference>
<dbReference type="GO" id="GO:0005975">
    <property type="term" value="P:carbohydrate metabolic process"/>
    <property type="evidence" value="ECO:0007669"/>
    <property type="project" value="InterPro"/>
</dbReference>
<dbReference type="InterPro" id="IPR005501">
    <property type="entry name" value="LamB/YcsF/PxpA-like"/>
</dbReference>
<proteinExistence type="inferred from homology"/>
<name>A0A0F9VR65_9ZZZZ</name>
<dbReference type="CDD" id="cd10787">
    <property type="entry name" value="LamB_YcsF_like"/>
    <property type="match status" value="1"/>
</dbReference>
<dbReference type="InterPro" id="IPR011330">
    <property type="entry name" value="Glyco_hydro/deAcase_b/a-brl"/>
</dbReference>
<comment type="caution">
    <text evidence="1">The sequence shown here is derived from an EMBL/GenBank/DDBJ whole genome shotgun (WGS) entry which is preliminary data.</text>
</comment>
<dbReference type="AlphaFoldDB" id="A0A0F9VR65"/>